<dbReference type="AlphaFoldDB" id="A0A916JDD0"/>
<evidence type="ECO:0000313" key="1">
    <source>
        <dbReference type="EMBL" id="CAG4994040.1"/>
    </source>
</evidence>
<gene>
    <name evidence="1" type="ORF">DYBT9275_01298</name>
</gene>
<comment type="caution">
    <text evidence="1">The sequence shown here is derived from an EMBL/GenBank/DDBJ whole genome shotgun (WGS) entry which is preliminary data.</text>
</comment>
<evidence type="ECO:0008006" key="3">
    <source>
        <dbReference type="Google" id="ProtNLM"/>
    </source>
</evidence>
<dbReference type="SUPFAM" id="SSF49464">
    <property type="entry name" value="Carboxypeptidase regulatory domain-like"/>
    <property type="match status" value="1"/>
</dbReference>
<name>A0A916JDD0_9BACT</name>
<sequence length="866" mass="100622">MRHGKQYRISCDYKMLKTLYIRFALMAGILLLGGTGVLAQTTTIKGVITDAQTGETLPYVSIVIPGTTMGTSADVDGKYALTLKENYAAIRFTYVGYESIDKKITVGADQVINIKMKVDASMLKEVTVKGRARYRNKDNPAVQLIRQVIENRDKNQMANYDFAEYEQYEKISFALSNLSDKFKERRIFRNYQFLFKDQDSSTIGGKNILPAYIQEKLSQVYFRKNPYTKKQWVKANRRAEFDARFVDNDGLSAYFNRLYEDINIYKNDISIATNLLLSPIANTAPTFYKYFIRDTVKTHEPWLVELGFVPRNKTDMLFEGKLFITLDGNYAVQNAYLTVNKDINLNFMRDLEARLEFEKSPDGRYHPSKTTLGMEFALGEKGGGLFGQRVVNYKNYEVNQPRPDSVYRGPAEQAIYNPLIKTGESYWQQVRHIPLEKSERDIYRNVDTLQTIPSFRRTMDITSLFLAGYKSFDIVEVGPVNTFYSFNPVEGFRLRFGGRTTTDLSKRIFFETYAAYGFKDQKWKYFLSGTYSLNNKSVYHFPLHYIRASYQRDTKIPGQDLQFVQEDNFLLSFKRGQNNRWLYNDIYKAEYVREFQNRFSYKVGFTHWNQRPAGILEYKPVEHIDGQPTVAQLSNTEVNLELRYAPNEQFYQGKLYRTPIINKFPIFTLRYNAGLKGVLNGENSYHNVTANISKRIYLSQLGFMDITTEGGYIFGKNIPFPLLTIHRANQTYAYQLNSYNLMNFLEFVSDHYASLDVQYYMNGFLFNKIPLLKKLKLREVFSFKAAVGGLRDENNPLKGASVYQFPVDDQGRPISYTMDKQPYMEGSIGVANIFKLLRVDLVKRFNYLDHPNVSEWGIRARFRLDF</sequence>
<dbReference type="EMBL" id="CAJRAF010000001">
    <property type="protein sequence ID" value="CAG4994040.1"/>
    <property type="molecule type" value="Genomic_DNA"/>
</dbReference>
<organism evidence="1 2">
    <name type="scientific">Dyadobacter helix</name>
    <dbReference type="NCBI Taxonomy" id="2822344"/>
    <lineage>
        <taxon>Bacteria</taxon>
        <taxon>Pseudomonadati</taxon>
        <taxon>Bacteroidota</taxon>
        <taxon>Cytophagia</taxon>
        <taxon>Cytophagales</taxon>
        <taxon>Spirosomataceae</taxon>
        <taxon>Dyadobacter</taxon>
    </lineage>
</organism>
<dbReference type="Proteomes" id="UP000680038">
    <property type="component" value="Unassembled WGS sequence"/>
</dbReference>
<reference evidence="1" key="1">
    <citation type="submission" date="2021-04" db="EMBL/GenBank/DDBJ databases">
        <authorList>
            <person name="Rodrigo-Torres L."/>
            <person name="Arahal R. D."/>
            <person name="Lucena T."/>
        </authorList>
    </citation>
    <scope>NUCLEOTIDE SEQUENCE</scope>
    <source>
        <strain evidence="1">CECT 9275</strain>
    </source>
</reference>
<dbReference type="InterPro" id="IPR043741">
    <property type="entry name" value="DUF5686"/>
</dbReference>
<dbReference type="Gene3D" id="2.60.40.1120">
    <property type="entry name" value="Carboxypeptidase-like, regulatory domain"/>
    <property type="match status" value="1"/>
</dbReference>
<dbReference type="InterPro" id="IPR008969">
    <property type="entry name" value="CarboxyPept-like_regulatory"/>
</dbReference>
<evidence type="ECO:0000313" key="2">
    <source>
        <dbReference type="Proteomes" id="UP000680038"/>
    </source>
</evidence>
<dbReference type="Pfam" id="PF13715">
    <property type="entry name" value="CarbopepD_reg_2"/>
    <property type="match status" value="1"/>
</dbReference>
<dbReference type="Pfam" id="PF18939">
    <property type="entry name" value="DUF5686"/>
    <property type="match status" value="1"/>
</dbReference>
<protein>
    <recommendedName>
        <fullName evidence="3">Carboxypeptidase-like regulatory domain-containing protein</fullName>
    </recommendedName>
</protein>
<accession>A0A916JDD0</accession>
<keyword evidence="2" id="KW-1185">Reference proteome</keyword>
<proteinExistence type="predicted"/>